<dbReference type="EMBL" id="JAVFWL010000002">
    <property type="protein sequence ID" value="KAK6733493.1"/>
    <property type="molecule type" value="Genomic_DNA"/>
</dbReference>
<feature type="transmembrane region" description="Helical" evidence="1">
    <location>
        <begin position="246"/>
        <end position="265"/>
    </location>
</feature>
<dbReference type="Proteomes" id="UP001303046">
    <property type="component" value="Unassembled WGS sequence"/>
</dbReference>
<dbReference type="Pfam" id="PF10328">
    <property type="entry name" value="7TM_GPCR_Srx"/>
    <property type="match status" value="1"/>
</dbReference>
<keyword evidence="1" id="KW-0812">Transmembrane</keyword>
<dbReference type="Gene3D" id="1.20.1070.10">
    <property type="entry name" value="Rhodopsin 7-helix transmembrane proteins"/>
    <property type="match status" value="1"/>
</dbReference>
<feature type="transmembrane region" description="Helical" evidence="1">
    <location>
        <begin position="127"/>
        <end position="151"/>
    </location>
</feature>
<evidence type="ECO:0000259" key="2">
    <source>
        <dbReference type="Pfam" id="PF10328"/>
    </source>
</evidence>
<keyword evidence="1" id="KW-0472">Membrane</keyword>
<feature type="transmembrane region" description="Helical" evidence="1">
    <location>
        <begin position="56"/>
        <end position="75"/>
    </location>
</feature>
<accession>A0ABR1C764</accession>
<protein>
    <recommendedName>
        <fullName evidence="2">7TM GPCR serpentine receptor class x (Srx) domain-containing protein</fullName>
    </recommendedName>
</protein>
<gene>
    <name evidence="3" type="primary">Necator_chrII.g5109</name>
    <name evidence="3" type="ORF">RB195_017317</name>
</gene>
<proteinExistence type="predicted"/>
<feature type="transmembrane region" description="Helical" evidence="1">
    <location>
        <begin position="16"/>
        <end position="35"/>
    </location>
</feature>
<feature type="transmembrane region" description="Helical" evidence="1">
    <location>
        <begin position="95"/>
        <end position="115"/>
    </location>
</feature>
<sequence length="294" mass="33400">MSDTTHELSNLHTPFFILYIVTGVVFLMFHFRFIIVIQKNKSLVKLPAFRIIQHDSIACSINIVSQIVAVASTLADYNMNYTLNWINGAIFQGSWAVEYPMILILAANRLLSVAYPMTSNRIFDLSFANGMVGLCWGFGIFNAVICLLGQVQSIWIATVPGFAFTSGTALADFISYMDFYFAEFVILSSLICYISIFMILSKKHNAIRSIKVELPLILHFGTIFALTAAVLYLWHYPPCQNDLYGHIFNLFVLLRFCVSPVLALLTNESIRERFFCRKLHEDTKTIILKQTNTK</sequence>
<keyword evidence="1" id="KW-1133">Transmembrane helix</keyword>
<evidence type="ECO:0000313" key="4">
    <source>
        <dbReference type="Proteomes" id="UP001303046"/>
    </source>
</evidence>
<organism evidence="3 4">
    <name type="scientific">Necator americanus</name>
    <name type="common">Human hookworm</name>
    <dbReference type="NCBI Taxonomy" id="51031"/>
    <lineage>
        <taxon>Eukaryota</taxon>
        <taxon>Metazoa</taxon>
        <taxon>Ecdysozoa</taxon>
        <taxon>Nematoda</taxon>
        <taxon>Chromadorea</taxon>
        <taxon>Rhabditida</taxon>
        <taxon>Rhabditina</taxon>
        <taxon>Rhabditomorpha</taxon>
        <taxon>Strongyloidea</taxon>
        <taxon>Ancylostomatidae</taxon>
        <taxon>Bunostominae</taxon>
        <taxon>Necator</taxon>
    </lineage>
</organism>
<comment type="caution">
    <text evidence="3">The sequence shown here is derived from an EMBL/GenBank/DDBJ whole genome shotgun (WGS) entry which is preliminary data.</text>
</comment>
<feature type="transmembrane region" description="Helical" evidence="1">
    <location>
        <begin position="179"/>
        <end position="200"/>
    </location>
</feature>
<name>A0ABR1C764_NECAM</name>
<evidence type="ECO:0000313" key="3">
    <source>
        <dbReference type="EMBL" id="KAK6733493.1"/>
    </source>
</evidence>
<feature type="domain" description="7TM GPCR serpentine receptor class x (Srx)" evidence="2">
    <location>
        <begin position="21"/>
        <end position="202"/>
    </location>
</feature>
<dbReference type="InterPro" id="IPR019430">
    <property type="entry name" value="7TM_GPCR_serpentine_rcpt_Srx"/>
</dbReference>
<feature type="transmembrane region" description="Helical" evidence="1">
    <location>
        <begin position="212"/>
        <end position="234"/>
    </location>
</feature>
<evidence type="ECO:0000256" key="1">
    <source>
        <dbReference type="SAM" id="Phobius"/>
    </source>
</evidence>
<dbReference type="SUPFAM" id="SSF81321">
    <property type="entry name" value="Family A G protein-coupled receptor-like"/>
    <property type="match status" value="1"/>
</dbReference>
<reference evidence="3 4" key="1">
    <citation type="submission" date="2023-08" db="EMBL/GenBank/DDBJ databases">
        <title>A Necator americanus chromosomal reference genome.</title>
        <authorList>
            <person name="Ilik V."/>
            <person name="Petrzelkova K.J."/>
            <person name="Pardy F."/>
            <person name="Fuh T."/>
            <person name="Niatou-Singa F.S."/>
            <person name="Gouil Q."/>
            <person name="Baker L."/>
            <person name="Ritchie M.E."/>
            <person name="Jex A.R."/>
            <person name="Gazzola D."/>
            <person name="Li H."/>
            <person name="Toshio Fujiwara R."/>
            <person name="Zhan B."/>
            <person name="Aroian R.V."/>
            <person name="Pafco B."/>
            <person name="Schwarz E.M."/>
        </authorList>
    </citation>
    <scope>NUCLEOTIDE SEQUENCE [LARGE SCALE GENOMIC DNA]</scope>
    <source>
        <strain evidence="3 4">Aroian</strain>
        <tissue evidence="3">Whole animal</tissue>
    </source>
</reference>
<keyword evidence="4" id="KW-1185">Reference proteome</keyword>